<evidence type="ECO:0000256" key="1">
    <source>
        <dbReference type="ARBA" id="ARBA00001941"/>
    </source>
</evidence>
<sequence>MTALLAALCCYFAAVASLSPSLRRRSDRGVVPLDVFRRQDASSSSSSSSSAPAPGPSLTVSVDGTCGNGVTCANSTAGQCCSAHGYCGNTDSYCGAGCNAAFGLCTGTGGAPGAGPGSGNHNDHDDKDRGGHEHPSVYLCGRVRLDVCVDVPRRVGVGLGFGVDHYQYHDLDSHVDGRVDGHINGHSNNDINTGGYGPTNIVGLVSATTTANISIDAAICAAEAARTPAVLVVDATAVQPALVDNRSGPTNADPVGPHRHDDRHRGQRRRTDSGTPDDYSLDSASKRITHVCPIAHFARYDQCLLTWNTILSHGLVGSLLCTVNGILPITGNCRISCDNLPQGYYICVGV</sequence>
<dbReference type="OrthoDB" id="73875at2759"/>
<reference evidence="12 13" key="1">
    <citation type="journal article" date="2016" name="Genome Biol. Evol.">
        <title>Divergent and convergent evolution of fungal pathogenicity.</title>
        <authorList>
            <person name="Shang Y."/>
            <person name="Xiao G."/>
            <person name="Zheng P."/>
            <person name="Cen K."/>
            <person name="Zhan S."/>
            <person name="Wang C."/>
        </authorList>
    </citation>
    <scope>NUCLEOTIDE SEQUENCE [LARGE SCALE GENOMIC DNA]</scope>
    <source>
        <strain evidence="12 13">RCEF 264</strain>
    </source>
</reference>
<dbReference type="AlphaFoldDB" id="A0A162MT85"/>
<comment type="caution">
    <text evidence="8">Lacks conserved residue(s) required for the propagation of feature annotation.</text>
</comment>
<dbReference type="STRING" id="1081102.A0A162MT85"/>
<evidence type="ECO:0000256" key="10">
    <source>
        <dbReference type="SAM" id="SignalP"/>
    </source>
</evidence>
<feature type="signal peptide" evidence="10">
    <location>
        <begin position="1"/>
        <end position="17"/>
    </location>
</feature>
<feature type="disulfide bond" evidence="8">
    <location>
        <begin position="66"/>
        <end position="81"/>
    </location>
</feature>
<organism evidence="12 13">
    <name type="scientific">Niveomyces insectorum RCEF 264</name>
    <dbReference type="NCBI Taxonomy" id="1081102"/>
    <lineage>
        <taxon>Eukaryota</taxon>
        <taxon>Fungi</taxon>
        <taxon>Dikarya</taxon>
        <taxon>Ascomycota</taxon>
        <taxon>Pezizomycotina</taxon>
        <taxon>Sordariomycetes</taxon>
        <taxon>Hypocreomycetidae</taxon>
        <taxon>Hypocreales</taxon>
        <taxon>Cordycipitaceae</taxon>
        <taxon>Niveomyces</taxon>
    </lineage>
</organism>
<dbReference type="PANTHER" id="PTHR46471:SF2">
    <property type="entry name" value="CHITIN DEACETYLASE-RELATED"/>
    <property type="match status" value="1"/>
</dbReference>
<evidence type="ECO:0000256" key="5">
    <source>
        <dbReference type="ARBA" id="ARBA00022801"/>
    </source>
</evidence>
<dbReference type="PROSITE" id="PS50941">
    <property type="entry name" value="CHIT_BIND_I_2"/>
    <property type="match status" value="1"/>
</dbReference>
<dbReference type="EMBL" id="AZHD01000002">
    <property type="protein sequence ID" value="OAA66540.1"/>
    <property type="molecule type" value="Genomic_DNA"/>
</dbReference>
<dbReference type="InterPro" id="IPR001002">
    <property type="entry name" value="Chitin-bd_1"/>
</dbReference>
<evidence type="ECO:0000259" key="11">
    <source>
        <dbReference type="PROSITE" id="PS50941"/>
    </source>
</evidence>
<gene>
    <name evidence="12" type="ORF">SPI_01116</name>
</gene>
<keyword evidence="2 8" id="KW-0147">Chitin-binding</keyword>
<keyword evidence="6" id="KW-0119">Carbohydrate metabolism</keyword>
<keyword evidence="5" id="KW-0378">Hydrolase</keyword>
<accession>A0A162MT85</accession>
<evidence type="ECO:0000256" key="8">
    <source>
        <dbReference type="PROSITE-ProRule" id="PRU00261"/>
    </source>
</evidence>
<dbReference type="InterPro" id="IPR036861">
    <property type="entry name" value="Endochitinase-like_sf"/>
</dbReference>
<dbReference type="CDD" id="cd11618">
    <property type="entry name" value="ChtBD1_1"/>
    <property type="match status" value="1"/>
</dbReference>
<dbReference type="SMART" id="SM00270">
    <property type="entry name" value="ChtBD1"/>
    <property type="match status" value="1"/>
</dbReference>
<feature type="chain" id="PRO_5007837429" evidence="10">
    <location>
        <begin position="18"/>
        <end position="350"/>
    </location>
</feature>
<keyword evidence="7" id="KW-0170">Cobalt</keyword>
<evidence type="ECO:0000256" key="2">
    <source>
        <dbReference type="ARBA" id="ARBA00022669"/>
    </source>
</evidence>
<evidence type="ECO:0000256" key="9">
    <source>
        <dbReference type="SAM" id="MobiDB-lite"/>
    </source>
</evidence>
<evidence type="ECO:0000256" key="4">
    <source>
        <dbReference type="ARBA" id="ARBA00022729"/>
    </source>
</evidence>
<dbReference type="Proteomes" id="UP000076874">
    <property type="component" value="Unassembled WGS sequence"/>
</dbReference>
<proteinExistence type="predicted"/>
<feature type="region of interest" description="Disordered" evidence="9">
    <location>
        <begin position="243"/>
        <end position="281"/>
    </location>
</feature>
<evidence type="ECO:0000313" key="13">
    <source>
        <dbReference type="Proteomes" id="UP000076874"/>
    </source>
</evidence>
<keyword evidence="3" id="KW-0479">Metal-binding</keyword>
<protein>
    <submittedName>
        <fullName evidence="12">Chitin-binding, type 1</fullName>
    </submittedName>
</protein>
<dbReference type="GO" id="GO:0016787">
    <property type="term" value="F:hydrolase activity"/>
    <property type="evidence" value="ECO:0007669"/>
    <property type="project" value="UniProtKB-KW"/>
</dbReference>
<comment type="cofactor">
    <cofactor evidence="1">
        <name>Co(2+)</name>
        <dbReference type="ChEBI" id="CHEBI:48828"/>
    </cofactor>
</comment>
<feature type="compositionally biased region" description="Basic and acidic residues" evidence="9">
    <location>
        <begin position="256"/>
        <end position="272"/>
    </location>
</feature>
<evidence type="ECO:0000256" key="7">
    <source>
        <dbReference type="ARBA" id="ARBA00023285"/>
    </source>
</evidence>
<evidence type="ECO:0000313" key="12">
    <source>
        <dbReference type="EMBL" id="OAA66540.1"/>
    </source>
</evidence>
<keyword evidence="8" id="KW-1015">Disulfide bond</keyword>
<dbReference type="Gene3D" id="3.30.60.10">
    <property type="entry name" value="Endochitinase-like"/>
    <property type="match status" value="1"/>
</dbReference>
<feature type="disulfide bond" evidence="8">
    <location>
        <begin position="80"/>
        <end position="94"/>
    </location>
</feature>
<dbReference type="GO" id="GO:0008061">
    <property type="term" value="F:chitin binding"/>
    <property type="evidence" value="ECO:0007669"/>
    <property type="project" value="UniProtKB-UniRule"/>
</dbReference>
<evidence type="ECO:0000256" key="6">
    <source>
        <dbReference type="ARBA" id="ARBA00023277"/>
    </source>
</evidence>
<feature type="domain" description="Chitin-binding type-1" evidence="11">
    <location>
        <begin position="63"/>
        <end position="107"/>
    </location>
</feature>
<dbReference type="PANTHER" id="PTHR46471">
    <property type="entry name" value="CHITIN DEACETYLASE"/>
    <property type="match status" value="1"/>
</dbReference>
<dbReference type="GO" id="GO:0046872">
    <property type="term" value="F:metal ion binding"/>
    <property type="evidence" value="ECO:0007669"/>
    <property type="project" value="UniProtKB-KW"/>
</dbReference>
<evidence type="ECO:0000256" key="3">
    <source>
        <dbReference type="ARBA" id="ARBA00022723"/>
    </source>
</evidence>
<dbReference type="SUPFAM" id="SSF57016">
    <property type="entry name" value="Plant lectins/antimicrobial peptides"/>
    <property type="match status" value="1"/>
</dbReference>
<keyword evidence="4 10" id="KW-0732">Signal</keyword>
<comment type="caution">
    <text evidence="12">The sequence shown here is derived from an EMBL/GenBank/DDBJ whole genome shotgun (WGS) entry which is preliminary data.</text>
</comment>
<name>A0A162MT85_9HYPO</name>
<keyword evidence="13" id="KW-1185">Reference proteome</keyword>